<evidence type="ECO:0000313" key="14">
    <source>
        <dbReference type="Proteomes" id="UP000694941"/>
    </source>
</evidence>
<evidence type="ECO:0000256" key="3">
    <source>
        <dbReference type="ARBA" id="ARBA00004245"/>
    </source>
</evidence>
<keyword evidence="6" id="KW-0970">Cilium biogenesis/degradation</keyword>
<evidence type="ECO:0000259" key="13">
    <source>
        <dbReference type="Pfam" id="PF21772"/>
    </source>
</evidence>
<evidence type="ECO:0000256" key="4">
    <source>
        <dbReference type="ARBA" id="ARBA00022475"/>
    </source>
</evidence>
<protein>
    <recommendedName>
        <fullName evidence="12">Ciliogenesis-associated TTC17-interacting protein</fullName>
    </recommendedName>
</protein>
<evidence type="ECO:0000313" key="15">
    <source>
        <dbReference type="RefSeq" id="XP_013778404.2"/>
    </source>
</evidence>
<dbReference type="SUPFAM" id="SSF47391">
    <property type="entry name" value="Dimerization-anchoring domain of cAMP-dependent PK regulatory subunit"/>
    <property type="match status" value="1"/>
</dbReference>
<evidence type="ECO:0000256" key="5">
    <source>
        <dbReference type="ARBA" id="ARBA00022490"/>
    </source>
</evidence>
<reference evidence="15" key="1">
    <citation type="submission" date="2025-08" db="UniProtKB">
        <authorList>
            <consortium name="RefSeq"/>
        </authorList>
    </citation>
    <scope>IDENTIFICATION</scope>
    <source>
        <tissue evidence="15">Muscle</tissue>
    </source>
</reference>
<comment type="similarity">
    <text evidence="11">Belongs to the CATIP family.</text>
</comment>
<dbReference type="InterPro" id="IPR047501">
    <property type="entry name" value="DD_CATIP"/>
</dbReference>
<organism evidence="14 15">
    <name type="scientific">Limulus polyphemus</name>
    <name type="common">Atlantic horseshoe crab</name>
    <dbReference type="NCBI Taxonomy" id="6850"/>
    <lineage>
        <taxon>Eukaryota</taxon>
        <taxon>Metazoa</taxon>
        <taxon>Ecdysozoa</taxon>
        <taxon>Arthropoda</taxon>
        <taxon>Chelicerata</taxon>
        <taxon>Merostomata</taxon>
        <taxon>Xiphosura</taxon>
        <taxon>Limulidae</taxon>
        <taxon>Limulus</taxon>
    </lineage>
</organism>
<evidence type="ECO:0000256" key="10">
    <source>
        <dbReference type="ARBA" id="ARBA00037538"/>
    </source>
</evidence>
<keyword evidence="9" id="KW-0539">Nucleus</keyword>
<evidence type="ECO:0000256" key="6">
    <source>
        <dbReference type="ARBA" id="ARBA00022794"/>
    </source>
</evidence>
<evidence type="ECO:0000256" key="9">
    <source>
        <dbReference type="ARBA" id="ARBA00023242"/>
    </source>
</evidence>
<dbReference type="GeneID" id="106462980"/>
<gene>
    <name evidence="15" type="primary">LOC106462980</name>
</gene>
<keyword evidence="5" id="KW-0963">Cytoplasm</keyword>
<dbReference type="PANTHER" id="PTHR15505">
    <property type="entry name" value="RIIA DOMAIN-CONTAINING PROTEIN 1"/>
    <property type="match status" value="1"/>
</dbReference>
<dbReference type="Pfam" id="PF21772">
    <property type="entry name" value="CATIP_N"/>
    <property type="match status" value="1"/>
</dbReference>
<name>A0ABM1BB16_LIMPO</name>
<sequence>MQGFISEGANILLQRLLVRKGLSESISFKSLDSECNLCIVTYTPLSKEERIVAGKEVEVVGIERKILSQDGSTSIWQAFFTIEGYLVQLNQEGSPVKMKLIHQTCTDKDFKTKYNWKEDLQFCSLYLDRKDDLISSHLYYVRQHPELHSMLADFLKNLLIKKPENVLDFAQKHFSSFKILEESQVKSSPPTSDNKGILV</sequence>
<dbReference type="PANTHER" id="PTHR15505:SF3">
    <property type="entry name" value="CILIOGENESIS-ASSOCIATED TTC17-INTERACTING PROTEIN"/>
    <property type="match status" value="1"/>
</dbReference>
<dbReference type="Proteomes" id="UP000694941">
    <property type="component" value="Unplaced"/>
</dbReference>
<evidence type="ECO:0000256" key="12">
    <source>
        <dbReference type="ARBA" id="ARBA00039249"/>
    </source>
</evidence>
<evidence type="ECO:0000256" key="7">
    <source>
        <dbReference type="ARBA" id="ARBA00023136"/>
    </source>
</evidence>
<feature type="domain" description="Ciliogenesis-associated TTC17-interacting protein N-terminal" evidence="13">
    <location>
        <begin position="1"/>
        <end position="95"/>
    </location>
</feature>
<dbReference type="RefSeq" id="XP_013778404.2">
    <property type="nucleotide sequence ID" value="XM_013922950.2"/>
</dbReference>
<comment type="subcellular location">
    <subcellularLocation>
        <location evidence="2">Cell membrane</location>
    </subcellularLocation>
    <subcellularLocation>
        <location evidence="3">Cytoplasm</location>
        <location evidence="3">Cytoskeleton</location>
    </subcellularLocation>
    <subcellularLocation>
        <location evidence="1">Nucleus</location>
    </subcellularLocation>
</comment>
<evidence type="ECO:0000256" key="8">
    <source>
        <dbReference type="ARBA" id="ARBA00023212"/>
    </source>
</evidence>
<evidence type="ECO:0000256" key="11">
    <source>
        <dbReference type="ARBA" id="ARBA00037938"/>
    </source>
</evidence>
<dbReference type="CDD" id="cd22973">
    <property type="entry name" value="DD_CATIP"/>
    <property type="match status" value="1"/>
</dbReference>
<accession>A0ABM1BB16</accession>
<comment type="function">
    <text evidence="10">Plays a role in primary ciliogenesis by modulating actin polymerization.</text>
</comment>
<dbReference type="InterPro" id="IPR048777">
    <property type="entry name" value="CATIP_N"/>
</dbReference>
<keyword evidence="4" id="KW-1003">Cell membrane</keyword>
<evidence type="ECO:0000256" key="2">
    <source>
        <dbReference type="ARBA" id="ARBA00004236"/>
    </source>
</evidence>
<evidence type="ECO:0000256" key="1">
    <source>
        <dbReference type="ARBA" id="ARBA00004123"/>
    </source>
</evidence>
<keyword evidence="14" id="KW-1185">Reference proteome</keyword>
<keyword evidence="8" id="KW-0206">Cytoskeleton</keyword>
<keyword evidence="7" id="KW-0472">Membrane</keyword>
<proteinExistence type="inferred from homology"/>